<dbReference type="InterPro" id="IPR025877">
    <property type="entry name" value="MobA-like_NTP_Trfase"/>
</dbReference>
<evidence type="ECO:0000256" key="1">
    <source>
        <dbReference type="ARBA" id="ARBA00022842"/>
    </source>
</evidence>
<evidence type="ECO:0000313" key="4">
    <source>
        <dbReference type="Proteomes" id="UP001162880"/>
    </source>
</evidence>
<dbReference type="InterPro" id="IPR029044">
    <property type="entry name" value="Nucleotide-diphossugar_trans"/>
</dbReference>
<evidence type="ECO:0000313" key="3">
    <source>
        <dbReference type="EMBL" id="MCJ2178430.1"/>
    </source>
</evidence>
<dbReference type="SUPFAM" id="SSF53448">
    <property type="entry name" value="Nucleotide-diphospho-sugar transferases"/>
    <property type="match status" value="1"/>
</dbReference>
<dbReference type="Gene3D" id="3.90.550.10">
    <property type="entry name" value="Spore Coat Polysaccharide Biosynthesis Protein SpsA, Chain A"/>
    <property type="match status" value="1"/>
</dbReference>
<organism evidence="3 4">
    <name type="scientific">Novosphingobium album</name>
    <name type="common">ex Hu et al. 2023</name>
    <dbReference type="NCBI Taxonomy" id="2930093"/>
    <lineage>
        <taxon>Bacteria</taxon>
        <taxon>Pseudomonadati</taxon>
        <taxon>Pseudomonadota</taxon>
        <taxon>Alphaproteobacteria</taxon>
        <taxon>Sphingomonadales</taxon>
        <taxon>Sphingomonadaceae</taxon>
        <taxon>Novosphingobium</taxon>
    </lineage>
</organism>
<keyword evidence="1" id="KW-0460">Magnesium</keyword>
<reference evidence="3" key="1">
    <citation type="submission" date="2022-03" db="EMBL/GenBank/DDBJ databases">
        <title>Identification of a novel bacterium isolated from mangrove sediments.</title>
        <authorList>
            <person name="Pan X."/>
        </authorList>
    </citation>
    <scope>NUCLEOTIDE SEQUENCE</scope>
    <source>
        <strain evidence="3">B2580</strain>
    </source>
</reference>
<name>A0ABT0B096_9SPHN</name>
<evidence type="ECO:0000259" key="2">
    <source>
        <dbReference type="Pfam" id="PF12804"/>
    </source>
</evidence>
<dbReference type="Pfam" id="PF12804">
    <property type="entry name" value="NTP_transf_3"/>
    <property type="match status" value="1"/>
</dbReference>
<keyword evidence="4" id="KW-1185">Reference proteome</keyword>
<gene>
    <name evidence="3" type="ORF">MTR64_07630</name>
</gene>
<dbReference type="Proteomes" id="UP001162880">
    <property type="component" value="Unassembled WGS sequence"/>
</dbReference>
<accession>A0ABT0B096</accession>
<sequence>MNLVAVVLAAGHATRFGSDKLSALLDGEPLLFHAIRAARAAPVSRVIVVARPGLETGTWPDAPPVEVVRLDSPALSESLKTGIAAAAGANGAFIFLGDMPVVPHGEAARLAELMGSAYAALPRHDGRPGHPALLSARAFPDIVSLTGDEGAGRLLRTRSDVVFDDCPDPAIHFDVDRPEDLGWLASKDRAPEN</sequence>
<feature type="domain" description="MobA-like NTP transferase" evidence="2">
    <location>
        <begin position="5"/>
        <end position="159"/>
    </location>
</feature>
<dbReference type="CDD" id="cd04182">
    <property type="entry name" value="GT_2_like_f"/>
    <property type="match status" value="1"/>
</dbReference>
<comment type="caution">
    <text evidence="3">The sequence shown here is derived from an EMBL/GenBank/DDBJ whole genome shotgun (WGS) entry which is preliminary data.</text>
</comment>
<protein>
    <submittedName>
        <fullName evidence="3">Nucleotidyltransferase family protein</fullName>
    </submittedName>
</protein>
<dbReference type="PANTHER" id="PTHR43777:SF1">
    <property type="entry name" value="MOLYBDENUM COFACTOR CYTIDYLYLTRANSFERASE"/>
    <property type="match status" value="1"/>
</dbReference>
<proteinExistence type="predicted"/>
<dbReference type="PANTHER" id="PTHR43777">
    <property type="entry name" value="MOLYBDENUM COFACTOR CYTIDYLYLTRANSFERASE"/>
    <property type="match status" value="1"/>
</dbReference>
<dbReference type="EMBL" id="JALHLE010000009">
    <property type="protein sequence ID" value="MCJ2178430.1"/>
    <property type="molecule type" value="Genomic_DNA"/>
</dbReference>
<dbReference type="RefSeq" id="WP_243992475.1">
    <property type="nucleotide sequence ID" value="NZ_JALHLE010000009.1"/>
</dbReference>